<dbReference type="InterPro" id="IPR013708">
    <property type="entry name" value="Shikimate_DH-bd_N"/>
</dbReference>
<dbReference type="PANTHER" id="PTHR21089:SF1">
    <property type="entry name" value="BIFUNCTIONAL 3-DEHYDROQUINATE DEHYDRATASE_SHIKIMATE DEHYDROGENASE, CHLOROPLASTIC"/>
    <property type="match status" value="1"/>
</dbReference>
<keyword evidence="4" id="KW-0560">Oxidoreductase</keyword>
<evidence type="ECO:0000256" key="2">
    <source>
        <dbReference type="ARBA" id="ARBA00023141"/>
    </source>
</evidence>
<dbReference type="RefSeq" id="WP_179207126.1">
    <property type="nucleotide sequence ID" value="NZ_FWFF01000014.1"/>
</dbReference>
<dbReference type="EMBL" id="FWFF01000014">
    <property type="protein sequence ID" value="SLM98225.1"/>
    <property type="molecule type" value="Genomic_DNA"/>
</dbReference>
<dbReference type="InterPro" id="IPR046346">
    <property type="entry name" value="Aminoacid_DH-like_N_sf"/>
</dbReference>
<keyword evidence="2" id="KW-0028">Amino-acid biosynthesis</keyword>
<dbReference type="GO" id="GO:0004764">
    <property type="term" value="F:shikimate 3-dehydrogenase (NADP+) activity"/>
    <property type="evidence" value="ECO:0007669"/>
    <property type="project" value="UniProtKB-EC"/>
</dbReference>
<dbReference type="Gene3D" id="3.40.50.720">
    <property type="entry name" value="NAD(P)-binding Rossmann-like Domain"/>
    <property type="match status" value="1"/>
</dbReference>
<dbReference type="SUPFAM" id="SSF53223">
    <property type="entry name" value="Aminoacid dehydrogenase-like, N-terminal domain"/>
    <property type="match status" value="1"/>
</dbReference>
<comment type="pathway">
    <text evidence="1">Metabolic intermediate biosynthesis; chorismate biosynthesis; chorismate from D-erythrose 4-phosphate and phosphoenolpyruvate: step 4/7.</text>
</comment>
<keyword evidence="5" id="KW-1185">Reference proteome</keyword>
<dbReference type="EC" id="1.1.1.25" evidence="4"/>
<name>A0A1X6XG62_9MICO</name>
<dbReference type="GO" id="GO:0005829">
    <property type="term" value="C:cytosol"/>
    <property type="evidence" value="ECO:0007669"/>
    <property type="project" value="TreeGrafter"/>
</dbReference>
<dbReference type="Pfam" id="PF08501">
    <property type="entry name" value="Shikimate_dh_N"/>
    <property type="match status" value="1"/>
</dbReference>
<dbReference type="Gene3D" id="3.40.50.10860">
    <property type="entry name" value="Leucine Dehydrogenase, chain A, domain 1"/>
    <property type="match status" value="1"/>
</dbReference>
<evidence type="ECO:0000313" key="4">
    <source>
        <dbReference type="EMBL" id="SLM98225.1"/>
    </source>
</evidence>
<keyword evidence="2" id="KW-0057">Aromatic amino acid biosynthesis</keyword>
<dbReference type="GO" id="GO:0009423">
    <property type="term" value="P:chorismate biosynthetic process"/>
    <property type="evidence" value="ECO:0007669"/>
    <property type="project" value="TreeGrafter"/>
</dbReference>
<evidence type="ECO:0000256" key="1">
    <source>
        <dbReference type="ARBA" id="ARBA00004871"/>
    </source>
</evidence>
<feature type="domain" description="Shikimate dehydrogenase substrate binding N-terminal" evidence="3">
    <location>
        <begin position="6"/>
        <end position="90"/>
    </location>
</feature>
<reference evidence="5" key="1">
    <citation type="submission" date="2017-02" db="EMBL/GenBank/DDBJ databases">
        <authorList>
            <person name="Dridi B."/>
        </authorList>
    </citation>
    <scope>NUCLEOTIDE SEQUENCE [LARGE SCALE GENOMIC DNA]</scope>
    <source>
        <strain evidence="5">B Co 03.10</strain>
    </source>
</reference>
<organism evidence="4 5">
    <name type="scientific">Brevibacterium yomogidense</name>
    <dbReference type="NCBI Taxonomy" id="946573"/>
    <lineage>
        <taxon>Bacteria</taxon>
        <taxon>Bacillati</taxon>
        <taxon>Actinomycetota</taxon>
        <taxon>Actinomycetes</taxon>
        <taxon>Micrococcales</taxon>
        <taxon>Brevibacteriaceae</taxon>
        <taxon>Brevibacterium</taxon>
    </lineage>
</organism>
<dbReference type="GO" id="GO:0050661">
    <property type="term" value="F:NADP binding"/>
    <property type="evidence" value="ECO:0007669"/>
    <property type="project" value="TreeGrafter"/>
</dbReference>
<dbReference type="GO" id="GO:0019632">
    <property type="term" value="P:shikimate metabolic process"/>
    <property type="evidence" value="ECO:0007669"/>
    <property type="project" value="TreeGrafter"/>
</dbReference>
<dbReference type="AlphaFoldDB" id="A0A1X6XG62"/>
<dbReference type="Proteomes" id="UP000196581">
    <property type="component" value="Unassembled WGS sequence"/>
</dbReference>
<evidence type="ECO:0000259" key="3">
    <source>
        <dbReference type="Pfam" id="PF08501"/>
    </source>
</evidence>
<protein>
    <submittedName>
        <fullName evidence="4">Shikimate 5-dehydrogenase I alpha</fullName>
        <ecNumber evidence="4">1.1.1.25</ecNumber>
    </submittedName>
</protein>
<proteinExistence type="predicted"/>
<dbReference type="GO" id="GO:0009073">
    <property type="term" value="P:aromatic amino acid family biosynthetic process"/>
    <property type="evidence" value="ECO:0007669"/>
    <property type="project" value="UniProtKB-KW"/>
</dbReference>
<dbReference type="InterPro" id="IPR022893">
    <property type="entry name" value="Shikimate_DH_fam"/>
</dbReference>
<sequence>MGEFAVLGSPIAHSLSPQLHTAAAAAIGLTDFRYGRIEVQEAGLEALLDSHPALVGLSLTMPLKRRLLELAGARGWQVDADALATGGGNTLLRPPEGPVDVLNTDVAGIVEAITEALAERGAAAAPWSDAADVLGAGATAGSALVAAARLGIAHVRLFVRDRTRAGDARGVAESLGLTASVCDLPDWVPGERGLTLSTLPAGALDADRLPYRSSLEGLFFDVAYAASAAPVHRALADRGAIVVDGGRMLLHQAVEQHVRFARLAGLDESLAEQARPTIRDAMDAVLRSR</sequence>
<dbReference type="SUPFAM" id="SSF51735">
    <property type="entry name" value="NAD(P)-binding Rossmann-fold domains"/>
    <property type="match status" value="1"/>
</dbReference>
<gene>
    <name evidence="4" type="ORF">FM105_08550</name>
</gene>
<evidence type="ECO:0000313" key="5">
    <source>
        <dbReference type="Proteomes" id="UP000196581"/>
    </source>
</evidence>
<dbReference type="InterPro" id="IPR036291">
    <property type="entry name" value="NAD(P)-bd_dom_sf"/>
</dbReference>
<dbReference type="PANTHER" id="PTHR21089">
    <property type="entry name" value="SHIKIMATE DEHYDROGENASE"/>
    <property type="match status" value="1"/>
</dbReference>
<accession>A0A1X6XG62</accession>